<dbReference type="PANTHER" id="PTHR11941">
    <property type="entry name" value="ENOYL-COA HYDRATASE-RELATED"/>
    <property type="match status" value="1"/>
</dbReference>
<dbReference type="InterPro" id="IPR029045">
    <property type="entry name" value="ClpP/crotonase-like_dom_sf"/>
</dbReference>
<dbReference type="Gene3D" id="1.10.12.10">
    <property type="entry name" value="Lyase 2-enoyl-coa Hydratase, Chain A, domain 2"/>
    <property type="match status" value="1"/>
</dbReference>
<dbReference type="SUPFAM" id="SSF52096">
    <property type="entry name" value="ClpP/crotonase"/>
    <property type="match status" value="1"/>
</dbReference>
<dbReference type="GO" id="GO:0006635">
    <property type="term" value="P:fatty acid beta-oxidation"/>
    <property type="evidence" value="ECO:0007669"/>
    <property type="project" value="TreeGrafter"/>
</dbReference>
<dbReference type="InterPro" id="IPR014748">
    <property type="entry name" value="Enoyl-CoA_hydra_C"/>
</dbReference>
<proteinExistence type="inferred from homology"/>
<dbReference type="CDD" id="cd06558">
    <property type="entry name" value="crotonase-like"/>
    <property type="match status" value="1"/>
</dbReference>
<comment type="caution">
    <text evidence="5">The sequence shown here is derived from an EMBL/GenBank/DDBJ whole genome shotgun (WGS) entry which is preliminary data.</text>
</comment>
<dbReference type="PANTHER" id="PTHR11941:SF171">
    <property type="entry name" value="SD19268P"/>
    <property type="match status" value="1"/>
</dbReference>
<dbReference type="GO" id="GO:0016829">
    <property type="term" value="F:lyase activity"/>
    <property type="evidence" value="ECO:0007669"/>
    <property type="project" value="UniProtKB-KW"/>
</dbReference>
<feature type="region of interest" description="Disordered" evidence="4">
    <location>
        <begin position="307"/>
        <end position="374"/>
    </location>
</feature>
<evidence type="ECO:0000313" key="5">
    <source>
        <dbReference type="EMBL" id="RMX92570.1"/>
    </source>
</evidence>
<gene>
    <name evidence="5" type="ORF">D0868_13334</name>
</gene>
<comment type="similarity">
    <text evidence="1">Belongs to the enoyl-CoA hydratase/isomerase family.</text>
</comment>
<feature type="compositionally biased region" description="Basic and acidic residues" evidence="4">
    <location>
        <begin position="581"/>
        <end position="602"/>
    </location>
</feature>
<evidence type="ECO:0000256" key="2">
    <source>
        <dbReference type="ARBA" id="ARBA00023026"/>
    </source>
</evidence>
<feature type="compositionally biased region" description="Polar residues" evidence="4">
    <location>
        <begin position="307"/>
        <end position="343"/>
    </location>
</feature>
<feature type="compositionally biased region" description="Polar residues" evidence="4">
    <location>
        <begin position="401"/>
        <end position="411"/>
    </location>
</feature>
<organism evidence="5 6">
    <name type="scientific">Hortaea werneckii</name>
    <name type="common">Black yeast</name>
    <name type="synonym">Cladosporium werneckii</name>
    <dbReference type="NCBI Taxonomy" id="91943"/>
    <lineage>
        <taxon>Eukaryota</taxon>
        <taxon>Fungi</taxon>
        <taxon>Dikarya</taxon>
        <taxon>Ascomycota</taxon>
        <taxon>Pezizomycotina</taxon>
        <taxon>Dothideomycetes</taxon>
        <taxon>Dothideomycetidae</taxon>
        <taxon>Mycosphaerellales</taxon>
        <taxon>Teratosphaeriaceae</taxon>
        <taxon>Hortaea</taxon>
    </lineage>
</organism>
<accession>A0A3M6XQ27</accession>
<dbReference type="EMBL" id="QWIK01001759">
    <property type="protein sequence ID" value="RMX92570.1"/>
    <property type="molecule type" value="Genomic_DNA"/>
</dbReference>
<dbReference type="Proteomes" id="UP000282582">
    <property type="component" value="Unassembled WGS sequence"/>
</dbReference>
<evidence type="ECO:0000256" key="3">
    <source>
        <dbReference type="ARBA" id="ARBA00023239"/>
    </source>
</evidence>
<dbReference type="VEuPathDB" id="FungiDB:BTJ68_10510"/>
<name>A0A3M6XQ27_HORWE</name>
<evidence type="ECO:0000313" key="6">
    <source>
        <dbReference type="Proteomes" id="UP000282582"/>
    </source>
</evidence>
<protein>
    <submittedName>
        <fullName evidence="5">Uncharacterized protein</fullName>
    </submittedName>
</protein>
<dbReference type="AlphaFoldDB" id="A0A3M6XQ27"/>
<feature type="region of interest" description="Disordered" evidence="4">
    <location>
        <begin position="581"/>
        <end position="617"/>
    </location>
</feature>
<sequence>MMFATGGRVARHAIATKWPRYGGVRAATSLSSALKISSIPAPHAGSISVLSLNRPSARNAISKQLLSELNGVVEGLHAEGVKGSTRALILASESDHAFCAGADLKERLDMSQDEVNEFLQKLRSTFTRLSTLPMPTISAISSTAFGGGLELGLCTNFRVMASSARVALPETRLAIIPGAGGTYRLPAIVGPNRARDLIMTGRQVMGPEAYFIGLCDRLVQVTQEQEAAPGVARGLVLEQAIDMTNVICEGGPVALRAAMQAVDGWEQGEKSENAAYDMVIPTEDRKEALKAFAKPFKLTGRTTSKLKANDIQTSAGASTIRTQEARESTPTPSISSAPGTSSGRKLLLPESATFDANHRQQMRASSATPTTFNTREEAAAASLMSMREDYGRQSSPHKRQASLSSPAATSQKVRKAAEGSIRTSGAYGEQVRDQRPLMHQATPATQPRNNAPPQPNQHQPHTSRQSLNDIRQQVLGPYQGPSLAAGHPQAPFQPNPTASTASNRVHPQSSPSGDIPFYPRDYTGKKIVGKPPSSPAAIAAANHMIAGLKAVRDFAEQEYGFTREETREMFLDATKFLREDNAREKDKKKQAEMQEAAKEKVGKSKGRGSGSGEDDRHQRIAESVNLADAANVTCKIGMQAAVEAKIRSAYWLVTANEVVRTAKIDAKRYNLQTIAEWMRDEEG</sequence>
<dbReference type="Gene3D" id="3.90.226.10">
    <property type="entry name" value="2-enoyl-CoA Hydratase, Chain A, domain 1"/>
    <property type="match status" value="1"/>
</dbReference>
<evidence type="ECO:0000256" key="4">
    <source>
        <dbReference type="SAM" id="MobiDB-lite"/>
    </source>
</evidence>
<keyword evidence="2" id="KW-0843">Virulence</keyword>
<dbReference type="Pfam" id="PF00378">
    <property type="entry name" value="ECH_1"/>
    <property type="match status" value="1"/>
</dbReference>
<feature type="compositionally biased region" description="Polar residues" evidence="4">
    <location>
        <begin position="495"/>
        <end position="512"/>
    </location>
</feature>
<dbReference type="FunFam" id="3.90.226.10:FF:000058">
    <property type="entry name" value="Enoyl-CoA hydratase/isomerase family protein"/>
    <property type="match status" value="1"/>
</dbReference>
<feature type="region of interest" description="Disordered" evidence="4">
    <location>
        <begin position="386"/>
        <end position="529"/>
    </location>
</feature>
<feature type="compositionally biased region" description="Polar residues" evidence="4">
    <location>
        <begin position="362"/>
        <end position="373"/>
    </location>
</feature>
<keyword evidence="3" id="KW-0456">Lyase</keyword>
<reference evidence="5 6" key="1">
    <citation type="journal article" date="2018" name="BMC Genomics">
        <title>Genomic evidence for intraspecific hybridization in a clonal and extremely halotolerant yeast.</title>
        <authorList>
            <person name="Gostincar C."/>
            <person name="Stajich J.E."/>
            <person name="Zupancic J."/>
            <person name="Zalar P."/>
            <person name="Gunde-Cimerman N."/>
        </authorList>
    </citation>
    <scope>NUCLEOTIDE SEQUENCE [LARGE SCALE GENOMIC DNA]</scope>
    <source>
        <strain evidence="5 6">EXF-6654</strain>
    </source>
</reference>
<evidence type="ECO:0000256" key="1">
    <source>
        <dbReference type="ARBA" id="ARBA00005254"/>
    </source>
</evidence>
<dbReference type="GO" id="GO:0005739">
    <property type="term" value="C:mitochondrion"/>
    <property type="evidence" value="ECO:0007669"/>
    <property type="project" value="TreeGrafter"/>
</dbReference>
<dbReference type="InterPro" id="IPR001753">
    <property type="entry name" value="Enoyl-CoA_hydra/iso"/>
</dbReference>